<dbReference type="PANTHER" id="PTHR13284:SF10">
    <property type="entry name" value="SELENOCYSTEINE INSERTION SEQUENCE-BINDING PROTEIN 2-LIKE"/>
    <property type="match status" value="1"/>
</dbReference>
<dbReference type="GO" id="GO:0035368">
    <property type="term" value="F:selenocysteine insertion sequence binding"/>
    <property type="evidence" value="ECO:0007669"/>
    <property type="project" value="InterPro"/>
</dbReference>
<feature type="compositionally biased region" description="Polar residues" evidence="1">
    <location>
        <begin position="306"/>
        <end position="322"/>
    </location>
</feature>
<dbReference type="PANTHER" id="PTHR13284">
    <property type="entry name" value="GH01354P"/>
    <property type="match status" value="1"/>
</dbReference>
<dbReference type="GO" id="GO:0003730">
    <property type="term" value="F:mRNA 3'-UTR binding"/>
    <property type="evidence" value="ECO:0007669"/>
    <property type="project" value="TreeGrafter"/>
</dbReference>
<protein>
    <recommendedName>
        <fullName evidence="4">Selenocysteine insertion sequence-binding protein 2-like</fullName>
    </recommendedName>
</protein>
<feature type="compositionally biased region" description="Polar residues" evidence="1">
    <location>
        <begin position="278"/>
        <end position="289"/>
    </location>
</feature>
<evidence type="ECO:0000256" key="1">
    <source>
        <dbReference type="SAM" id="MobiDB-lite"/>
    </source>
</evidence>
<dbReference type="EMBL" id="KV924048">
    <property type="protein sequence ID" value="PIO38414.1"/>
    <property type="molecule type" value="Genomic_DNA"/>
</dbReference>
<feature type="region of interest" description="Disordered" evidence="1">
    <location>
        <begin position="154"/>
        <end position="175"/>
    </location>
</feature>
<gene>
    <name evidence="2" type="ORF">AB205_0026110</name>
</gene>
<dbReference type="GO" id="GO:0043021">
    <property type="term" value="F:ribonucleoprotein complex binding"/>
    <property type="evidence" value="ECO:0007669"/>
    <property type="project" value="TreeGrafter"/>
</dbReference>
<dbReference type="GO" id="GO:0005739">
    <property type="term" value="C:mitochondrion"/>
    <property type="evidence" value="ECO:0007669"/>
    <property type="project" value="TreeGrafter"/>
</dbReference>
<evidence type="ECO:0000313" key="2">
    <source>
        <dbReference type="EMBL" id="PIO38414.1"/>
    </source>
</evidence>
<evidence type="ECO:0000313" key="3">
    <source>
        <dbReference type="Proteomes" id="UP000228934"/>
    </source>
</evidence>
<dbReference type="GO" id="GO:1990904">
    <property type="term" value="C:ribonucleoprotein complex"/>
    <property type="evidence" value="ECO:0007669"/>
    <property type="project" value="TreeGrafter"/>
</dbReference>
<organism evidence="2 3">
    <name type="scientific">Aquarana catesbeiana</name>
    <name type="common">American bullfrog</name>
    <name type="synonym">Rana catesbeiana</name>
    <dbReference type="NCBI Taxonomy" id="8400"/>
    <lineage>
        <taxon>Eukaryota</taxon>
        <taxon>Metazoa</taxon>
        <taxon>Chordata</taxon>
        <taxon>Craniata</taxon>
        <taxon>Vertebrata</taxon>
        <taxon>Euteleostomi</taxon>
        <taxon>Amphibia</taxon>
        <taxon>Batrachia</taxon>
        <taxon>Anura</taxon>
        <taxon>Neobatrachia</taxon>
        <taxon>Ranoidea</taxon>
        <taxon>Ranidae</taxon>
        <taxon>Aquarana</taxon>
    </lineage>
</organism>
<dbReference type="AlphaFoldDB" id="A0A2G9SE92"/>
<feature type="region of interest" description="Disordered" evidence="1">
    <location>
        <begin position="251"/>
        <end position="289"/>
    </location>
</feature>
<proteinExistence type="predicted"/>
<evidence type="ECO:0008006" key="4">
    <source>
        <dbReference type="Google" id="ProtNLM"/>
    </source>
</evidence>
<name>A0A2G9SE92_AQUCT</name>
<reference evidence="3" key="1">
    <citation type="journal article" date="2017" name="Nat. Commun.">
        <title>The North American bullfrog draft genome provides insight into hormonal regulation of long noncoding RNA.</title>
        <authorList>
            <person name="Hammond S.A."/>
            <person name="Warren R.L."/>
            <person name="Vandervalk B.P."/>
            <person name="Kucuk E."/>
            <person name="Khan H."/>
            <person name="Gibb E.A."/>
            <person name="Pandoh P."/>
            <person name="Kirk H."/>
            <person name="Zhao Y."/>
            <person name="Jones M."/>
            <person name="Mungall A.J."/>
            <person name="Coope R."/>
            <person name="Pleasance S."/>
            <person name="Moore R.A."/>
            <person name="Holt R.A."/>
            <person name="Round J.M."/>
            <person name="Ohora S."/>
            <person name="Walle B.V."/>
            <person name="Veldhoen N."/>
            <person name="Helbing C.C."/>
            <person name="Birol I."/>
        </authorList>
    </citation>
    <scope>NUCLEOTIDE SEQUENCE [LARGE SCALE GENOMIC DNA]</scope>
</reference>
<accession>A0A2G9SE92</accession>
<feature type="region of interest" description="Disordered" evidence="1">
    <location>
        <begin position="301"/>
        <end position="323"/>
    </location>
</feature>
<keyword evidence="3" id="KW-1185">Reference proteome</keyword>
<sequence>NGKLSAEVEPFIPQKKGTEALTIPMSLSGDGGSVGGLEPTPIPSYLITCYPFVQENQTNRQIPLYINDIRWQQSNSNPPGPYLAYPIVPAQPPVSTEYMYYQLMPAPCAQVMGFYHPIPTTYTTPLQATNAVNAITVDCNDRTNQQTPITVLSNQRSRNTSRPPLVHKPPQQGVPQIKCKRPPMKSVAVQKETCSSGPDNRSKIVLLVDACQQTAGGSWASVASQATQKKPWNEKSQVFCRGGRQAELRNNAQLGYRMRGQSTSSERRQNIQRKQDSIAGTTAQLNRPDQSPEQLYFEDEDEFPELNSSNGSSRNESTQPKMNTKVLDGLPENSPINIVQTPIPITTSVPKRAKSQKKKALAAALATAQEYSEISMEQKKLQEALSKASGKKSKTPVQLDLGDMLAELERQQQAMKARQITNTRPLSYTVGSAVPFHTKEHKNRNLFTKAQIFMGSPNPLDSTAPRIKRGKEKEVPKLKRPTALKKANLTLVIL</sequence>
<feature type="compositionally biased region" description="Basic and acidic residues" evidence="1">
    <location>
        <begin position="265"/>
        <end position="276"/>
    </location>
</feature>
<dbReference type="OrthoDB" id="263617at2759"/>
<dbReference type="InterPro" id="IPR040051">
    <property type="entry name" value="SECISBP2"/>
</dbReference>
<feature type="non-terminal residue" evidence="2">
    <location>
        <position position="1"/>
    </location>
</feature>
<dbReference type="Proteomes" id="UP000228934">
    <property type="component" value="Unassembled WGS sequence"/>
</dbReference>